<evidence type="ECO:0000256" key="1">
    <source>
        <dbReference type="ARBA" id="ARBA00004141"/>
    </source>
</evidence>
<evidence type="ECO:0000256" key="4">
    <source>
        <dbReference type="ARBA" id="ARBA00022989"/>
    </source>
</evidence>
<protein>
    <submittedName>
        <fullName evidence="7">Sodium:neurotransmitter symporter family protein</fullName>
    </submittedName>
</protein>
<dbReference type="InterPro" id="IPR047218">
    <property type="entry name" value="YocR/YhdH-like"/>
</dbReference>
<keyword evidence="3 6" id="KW-0812">Transmembrane</keyword>
<name>A0AAC9RRQ5_9CLOT</name>
<dbReference type="InterPro" id="IPR037272">
    <property type="entry name" value="SNS_sf"/>
</dbReference>
<feature type="transmembrane region" description="Helical" evidence="6">
    <location>
        <begin position="352"/>
        <end position="369"/>
    </location>
</feature>
<dbReference type="Proteomes" id="UP000192478">
    <property type="component" value="Chromosome"/>
</dbReference>
<feature type="transmembrane region" description="Helical" evidence="6">
    <location>
        <begin position="269"/>
        <end position="288"/>
    </location>
</feature>
<comment type="subcellular location">
    <subcellularLocation>
        <location evidence="1">Membrane</location>
        <topology evidence="1">Multi-pass membrane protein</topology>
    </subcellularLocation>
</comment>
<dbReference type="NCBIfam" id="NF037979">
    <property type="entry name" value="Na_transp"/>
    <property type="match status" value="1"/>
</dbReference>
<evidence type="ECO:0000313" key="7">
    <source>
        <dbReference type="EMBL" id="ARE89740.1"/>
    </source>
</evidence>
<keyword evidence="4 6" id="KW-1133">Transmembrane helix</keyword>
<feature type="transmembrane region" description="Helical" evidence="6">
    <location>
        <begin position="154"/>
        <end position="173"/>
    </location>
</feature>
<feature type="transmembrane region" description="Helical" evidence="6">
    <location>
        <begin position="308"/>
        <end position="331"/>
    </location>
</feature>
<gene>
    <name evidence="7" type="ORF">CLFO_42210</name>
</gene>
<feature type="transmembrane region" description="Helical" evidence="6">
    <location>
        <begin position="381"/>
        <end position="401"/>
    </location>
</feature>
<dbReference type="GO" id="GO:0016020">
    <property type="term" value="C:membrane"/>
    <property type="evidence" value="ECO:0007669"/>
    <property type="project" value="UniProtKB-SubCell"/>
</dbReference>
<reference evidence="7 8" key="1">
    <citation type="submission" date="2017-03" db="EMBL/GenBank/DDBJ databases">
        <title>Complete sequence of Clostridium formicaceticum DSM 92.</title>
        <authorList>
            <person name="Poehlein A."/>
            <person name="Karl M."/>
            <person name="Bengelsdorf F.R."/>
            <person name="Duerre P."/>
            <person name="Daniel R."/>
        </authorList>
    </citation>
    <scope>NUCLEOTIDE SEQUENCE [LARGE SCALE GENOMIC DNA]</scope>
    <source>
        <strain evidence="7 8">DSM 92</strain>
    </source>
</reference>
<feature type="transmembrane region" description="Helical" evidence="6">
    <location>
        <begin position="96"/>
        <end position="125"/>
    </location>
</feature>
<dbReference type="AlphaFoldDB" id="A0AAC9RRQ5"/>
<feature type="transmembrane region" description="Helical" evidence="6">
    <location>
        <begin position="226"/>
        <end position="248"/>
    </location>
</feature>
<proteinExistence type="predicted"/>
<accession>A0AAC9RRQ5</accession>
<dbReference type="CDD" id="cd10336">
    <property type="entry name" value="SLC6sbd_Tyt1-Like"/>
    <property type="match status" value="1"/>
</dbReference>
<dbReference type="Pfam" id="PF00209">
    <property type="entry name" value="SNF"/>
    <property type="match status" value="2"/>
</dbReference>
<dbReference type="PRINTS" id="PR00176">
    <property type="entry name" value="NANEUSMPORT"/>
</dbReference>
<dbReference type="PROSITE" id="PS50267">
    <property type="entry name" value="NA_NEUROTRAN_SYMP_3"/>
    <property type="match status" value="1"/>
</dbReference>
<dbReference type="SUPFAM" id="SSF161070">
    <property type="entry name" value="SNF-like"/>
    <property type="match status" value="1"/>
</dbReference>
<feature type="transmembrane region" description="Helical" evidence="6">
    <location>
        <begin position="22"/>
        <end position="42"/>
    </location>
</feature>
<evidence type="ECO:0000256" key="2">
    <source>
        <dbReference type="ARBA" id="ARBA00022448"/>
    </source>
</evidence>
<feature type="transmembrane region" description="Helical" evidence="6">
    <location>
        <begin position="425"/>
        <end position="447"/>
    </location>
</feature>
<sequence>MKVTETEGINQIQEREGFNSKLGFILSCVGSAVGLGNVWMFSWRLGRYGGAAFLIPYLLFVFILGTTGLMGEFALGRAKGKGSMAGIKEILDDKKIAGASILSIIPTLGVCGIFLFYNVVVGWVLKYFSMSVVNNFRNIDVETYLDSFLGSNQTIVWLALAITITTIILTFGVSKGIEKANNVMMPTLFLVFIVLLIRALTLPGASEGIKYLLIPKWSYLLDPVTWVMALGQAFFTVSLNGAGMVVYGSYADKSLDIPSSAFNTVFYDALAAILAAFIIIPAAFAFGLDPAAGPTLLFITVPTIFKSMAGGHLFGAIFFGSIVFAAISSTINMMEATSEAFMEKVKWSREKSVIFIGIISFFIAIPLSLNMNLFGNFSDIVTIYIAPLGTLIAAVTFFWVYGIEKVRNEINCGAEKPLGKWFEPLAKYVFVLVSVIVIILGIVYGGIG</sequence>
<feature type="transmembrane region" description="Helical" evidence="6">
    <location>
        <begin position="185"/>
        <end position="206"/>
    </location>
</feature>
<dbReference type="EMBL" id="CP020559">
    <property type="protein sequence ID" value="ARE89740.1"/>
    <property type="molecule type" value="Genomic_DNA"/>
</dbReference>
<organism evidence="7 8">
    <name type="scientific">Clostridium formicaceticum</name>
    <dbReference type="NCBI Taxonomy" id="1497"/>
    <lineage>
        <taxon>Bacteria</taxon>
        <taxon>Bacillati</taxon>
        <taxon>Bacillota</taxon>
        <taxon>Clostridia</taxon>
        <taxon>Eubacteriales</taxon>
        <taxon>Clostridiaceae</taxon>
        <taxon>Clostridium</taxon>
    </lineage>
</organism>
<evidence type="ECO:0000313" key="8">
    <source>
        <dbReference type="Proteomes" id="UP000192478"/>
    </source>
</evidence>
<evidence type="ECO:0000256" key="3">
    <source>
        <dbReference type="ARBA" id="ARBA00022692"/>
    </source>
</evidence>
<dbReference type="InterPro" id="IPR000175">
    <property type="entry name" value="Na/ntran_symport"/>
</dbReference>
<evidence type="ECO:0000256" key="6">
    <source>
        <dbReference type="SAM" id="Phobius"/>
    </source>
</evidence>
<keyword evidence="5 6" id="KW-0472">Membrane</keyword>
<dbReference type="PANTHER" id="PTHR42948">
    <property type="entry name" value="TRANSPORTER"/>
    <property type="match status" value="1"/>
</dbReference>
<dbReference type="PANTHER" id="PTHR42948:SF1">
    <property type="entry name" value="TRANSPORTER"/>
    <property type="match status" value="1"/>
</dbReference>
<evidence type="ECO:0000256" key="5">
    <source>
        <dbReference type="ARBA" id="ARBA00023136"/>
    </source>
</evidence>
<feature type="transmembrane region" description="Helical" evidence="6">
    <location>
        <begin position="54"/>
        <end position="75"/>
    </location>
</feature>
<keyword evidence="2" id="KW-0813">Transport</keyword>